<keyword evidence="6 7" id="KW-0961">Cell wall biogenesis/degradation</keyword>
<gene>
    <name evidence="10" type="ORF">SAMN04488021_11289</name>
</gene>
<dbReference type="PROSITE" id="PS52029">
    <property type="entry name" value="LD_TPASE"/>
    <property type="match status" value="1"/>
</dbReference>
<dbReference type="CDD" id="cd16913">
    <property type="entry name" value="YkuD_like"/>
    <property type="match status" value="1"/>
</dbReference>
<name>A0A1I3A7B2_9RHOB</name>
<dbReference type="GO" id="GO:0071555">
    <property type="term" value="P:cell wall organization"/>
    <property type="evidence" value="ECO:0007669"/>
    <property type="project" value="UniProtKB-UniRule"/>
</dbReference>
<dbReference type="GO" id="GO:0004180">
    <property type="term" value="F:carboxypeptidase activity"/>
    <property type="evidence" value="ECO:0007669"/>
    <property type="project" value="UniProtKB-ARBA"/>
</dbReference>
<evidence type="ECO:0000259" key="9">
    <source>
        <dbReference type="PROSITE" id="PS52029"/>
    </source>
</evidence>
<evidence type="ECO:0000256" key="1">
    <source>
        <dbReference type="ARBA" id="ARBA00004752"/>
    </source>
</evidence>
<feature type="active site" description="Proton donor/acceptor" evidence="7">
    <location>
        <position position="132"/>
    </location>
</feature>
<accession>A0A1I3A7B2</accession>
<evidence type="ECO:0000256" key="4">
    <source>
        <dbReference type="ARBA" id="ARBA00022960"/>
    </source>
</evidence>
<dbReference type="UniPathway" id="UPA00219"/>
<dbReference type="EMBL" id="FOPU01000012">
    <property type="protein sequence ID" value="SFH45191.1"/>
    <property type="molecule type" value="Genomic_DNA"/>
</dbReference>
<evidence type="ECO:0000256" key="5">
    <source>
        <dbReference type="ARBA" id="ARBA00022984"/>
    </source>
</evidence>
<dbReference type="PROSITE" id="PS51257">
    <property type="entry name" value="PROKAR_LIPOPROTEIN"/>
    <property type="match status" value="1"/>
</dbReference>
<dbReference type="GO" id="GO:0016740">
    <property type="term" value="F:transferase activity"/>
    <property type="evidence" value="ECO:0007669"/>
    <property type="project" value="UniProtKB-KW"/>
</dbReference>
<dbReference type="Proteomes" id="UP000183635">
    <property type="component" value="Unassembled WGS sequence"/>
</dbReference>
<evidence type="ECO:0000256" key="8">
    <source>
        <dbReference type="SAM" id="SignalP"/>
    </source>
</evidence>
<evidence type="ECO:0000313" key="11">
    <source>
        <dbReference type="Proteomes" id="UP000183635"/>
    </source>
</evidence>
<keyword evidence="5 7" id="KW-0573">Peptidoglycan synthesis</keyword>
<dbReference type="GO" id="GO:0008360">
    <property type="term" value="P:regulation of cell shape"/>
    <property type="evidence" value="ECO:0007669"/>
    <property type="project" value="UniProtKB-UniRule"/>
</dbReference>
<reference evidence="10 11" key="1">
    <citation type="submission" date="2016-10" db="EMBL/GenBank/DDBJ databases">
        <authorList>
            <person name="de Groot N.N."/>
        </authorList>
    </citation>
    <scope>NUCLEOTIDE SEQUENCE [LARGE SCALE GENOMIC DNA]</scope>
    <source>
        <strain evidence="10 11">DSM 8537</strain>
    </source>
</reference>
<dbReference type="InterPro" id="IPR005490">
    <property type="entry name" value="LD_TPept_cat_dom"/>
</dbReference>
<dbReference type="PANTHER" id="PTHR36699:SF1">
    <property type="entry name" value="L,D-TRANSPEPTIDASE YAFK-RELATED"/>
    <property type="match status" value="1"/>
</dbReference>
<sequence>MIQAIRALVAVVSIALLASCGGGDSSQPAPSKFKTYSGPPVTQVVVKKGERKMYLVSGKQVLKSYDVGLGSQPLGTKVFEGDGRTPEGMYFIDRKNPASRYHLSLGISYPSTQDVARAAMMGLRPGGDIMIHGLGPEGRALVKQRRDWTAGCIAVTDEEIEEIFAMLQPGVPIFVYP</sequence>
<evidence type="ECO:0000256" key="6">
    <source>
        <dbReference type="ARBA" id="ARBA00023316"/>
    </source>
</evidence>
<proteinExistence type="inferred from homology"/>
<dbReference type="STRING" id="34004.SAMN04488021_11289"/>
<dbReference type="PANTHER" id="PTHR36699">
    <property type="entry name" value="LD-TRANSPEPTIDASE"/>
    <property type="match status" value="1"/>
</dbReference>
<evidence type="ECO:0000256" key="3">
    <source>
        <dbReference type="ARBA" id="ARBA00022679"/>
    </source>
</evidence>
<dbReference type="Gene3D" id="2.40.440.10">
    <property type="entry name" value="L,D-transpeptidase catalytic domain-like"/>
    <property type="match status" value="1"/>
</dbReference>
<feature type="active site" description="Nucleophile" evidence="7">
    <location>
        <position position="152"/>
    </location>
</feature>
<dbReference type="Pfam" id="PF03734">
    <property type="entry name" value="YkuD"/>
    <property type="match status" value="1"/>
</dbReference>
<organism evidence="10 11">
    <name type="scientific">Paracoccus aminovorans</name>
    <dbReference type="NCBI Taxonomy" id="34004"/>
    <lineage>
        <taxon>Bacteria</taxon>
        <taxon>Pseudomonadati</taxon>
        <taxon>Pseudomonadota</taxon>
        <taxon>Alphaproteobacteria</taxon>
        <taxon>Rhodobacterales</taxon>
        <taxon>Paracoccaceae</taxon>
        <taxon>Paracoccus</taxon>
    </lineage>
</organism>
<dbReference type="OrthoDB" id="9809748at2"/>
<evidence type="ECO:0000256" key="7">
    <source>
        <dbReference type="PROSITE-ProRule" id="PRU01373"/>
    </source>
</evidence>
<feature type="chain" id="PRO_5010271412" evidence="8">
    <location>
        <begin position="19"/>
        <end position="177"/>
    </location>
</feature>
<keyword evidence="8" id="KW-0732">Signal</keyword>
<comment type="pathway">
    <text evidence="1 7">Cell wall biogenesis; peptidoglycan biosynthesis.</text>
</comment>
<dbReference type="RefSeq" id="WP_083412681.1">
    <property type="nucleotide sequence ID" value="NZ_CBCRYP010000010.1"/>
</dbReference>
<dbReference type="AlphaFoldDB" id="A0A1I3A7B2"/>
<comment type="similarity">
    <text evidence="2">Belongs to the YkuD family.</text>
</comment>
<keyword evidence="4 7" id="KW-0133">Cell shape</keyword>
<dbReference type="GO" id="GO:0009252">
    <property type="term" value="P:peptidoglycan biosynthetic process"/>
    <property type="evidence" value="ECO:0007669"/>
    <property type="project" value="UniProtKB-UniPathway"/>
</dbReference>
<feature type="domain" description="L,D-TPase catalytic" evidence="9">
    <location>
        <begin position="42"/>
        <end position="176"/>
    </location>
</feature>
<dbReference type="InterPro" id="IPR038063">
    <property type="entry name" value="Transpep_catalytic_dom"/>
</dbReference>
<dbReference type="SUPFAM" id="SSF141523">
    <property type="entry name" value="L,D-transpeptidase catalytic domain-like"/>
    <property type="match status" value="1"/>
</dbReference>
<evidence type="ECO:0000256" key="2">
    <source>
        <dbReference type="ARBA" id="ARBA00005992"/>
    </source>
</evidence>
<protein>
    <submittedName>
        <fullName evidence="10">L,D-transpeptidase catalytic domain</fullName>
    </submittedName>
</protein>
<evidence type="ECO:0000313" key="10">
    <source>
        <dbReference type="EMBL" id="SFH45191.1"/>
    </source>
</evidence>
<keyword evidence="11" id="KW-1185">Reference proteome</keyword>
<keyword evidence="3" id="KW-0808">Transferase</keyword>
<feature type="signal peptide" evidence="8">
    <location>
        <begin position="1"/>
        <end position="18"/>
    </location>
</feature>